<dbReference type="PANTHER" id="PTHR41286:SF1">
    <property type="entry name" value="HNH NUCLEASE YAJD-RELATED"/>
    <property type="match status" value="1"/>
</dbReference>
<keyword evidence="2" id="KW-0378">Hydrolase</keyword>
<dbReference type="Proteomes" id="UP000596049">
    <property type="component" value="Chromosome"/>
</dbReference>
<evidence type="ECO:0000256" key="1">
    <source>
        <dbReference type="ARBA" id="ARBA00022722"/>
    </source>
</evidence>
<evidence type="ECO:0000313" key="6">
    <source>
        <dbReference type="EMBL" id="QQP15048.1"/>
    </source>
</evidence>
<evidence type="ECO:0000313" key="7">
    <source>
        <dbReference type="Proteomes" id="UP000596049"/>
    </source>
</evidence>
<proteinExistence type="inferred from homology"/>
<keyword evidence="6" id="KW-0255">Endonuclease</keyword>
<evidence type="ECO:0000256" key="3">
    <source>
        <dbReference type="ARBA" id="ARBA00038412"/>
    </source>
</evidence>
<feature type="domain" description="HNH nuclease" evidence="5">
    <location>
        <begin position="11"/>
        <end position="67"/>
    </location>
</feature>
<dbReference type="InterPro" id="IPR002711">
    <property type="entry name" value="HNH"/>
</dbReference>
<dbReference type="Gene3D" id="1.10.30.50">
    <property type="match status" value="1"/>
</dbReference>
<dbReference type="SMART" id="SM00507">
    <property type="entry name" value="HNHc"/>
    <property type="match status" value="1"/>
</dbReference>
<comment type="similarity">
    <text evidence="3">Belongs to the HNH nuclease family.</text>
</comment>
<keyword evidence="7" id="KW-1185">Reference proteome</keyword>
<protein>
    <recommendedName>
        <fullName evidence="4">Putative HNH nuclease YajD</fullName>
    </recommendedName>
</protein>
<reference evidence="6 7" key="1">
    <citation type="submission" date="2020-01" db="EMBL/GenBank/DDBJ databases">
        <authorList>
            <person name="Liu G."/>
            <person name="Liu B."/>
        </authorList>
    </citation>
    <scope>NUCLEOTIDE SEQUENCE [LARGE SCALE GENOMIC DNA]</scope>
    <source>
        <strain evidence="6 7">FJAT-51161</strain>
    </source>
</reference>
<keyword evidence="1" id="KW-0540">Nuclease</keyword>
<sequence length="87" mass="10549">MKFYKSNEWMSLRKEALKRDNFECQLCKAAGRYHKAENVHHMKEVKTHPQLSLTLNNLQCLCIKCHNEVHDRLESTRKNKYTNDERW</sequence>
<evidence type="ECO:0000256" key="4">
    <source>
        <dbReference type="ARBA" id="ARBA00040194"/>
    </source>
</evidence>
<dbReference type="EMBL" id="CP067341">
    <property type="protein sequence ID" value="QQP15048.1"/>
    <property type="molecule type" value="Genomic_DNA"/>
</dbReference>
<name>A0ABX7B1U9_9BACI</name>
<dbReference type="InterPro" id="IPR003615">
    <property type="entry name" value="HNH_nuc"/>
</dbReference>
<dbReference type="RefSeq" id="WP_053596257.1">
    <property type="nucleotide sequence ID" value="NZ_CP067341.1"/>
</dbReference>
<accession>A0ABX7B1U9</accession>
<evidence type="ECO:0000256" key="2">
    <source>
        <dbReference type="ARBA" id="ARBA00022801"/>
    </source>
</evidence>
<dbReference type="CDD" id="cd00085">
    <property type="entry name" value="HNHc"/>
    <property type="match status" value="1"/>
</dbReference>
<gene>
    <name evidence="6" type="ORF">FJQ98_20520</name>
</gene>
<evidence type="ECO:0000259" key="5">
    <source>
        <dbReference type="SMART" id="SM00507"/>
    </source>
</evidence>
<dbReference type="GO" id="GO:0004519">
    <property type="term" value="F:endonuclease activity"/>
    <property type="evidence" value="ECO:0007669"/>
    <property type="project" value="UniProtKB-KW"/>
</dbReference>
<organism evidence="6 7">
    <name type="scientific">Lysinibacillus agricola</name>
    <dbReference type="NCBI Taxonomy" id="2590012"/>
    <lineage>
        <taxon>Bacteria</taxon>
        <taxon>Bacillati</taxon>
        <taxon>Bacillota</taxon>
        <taxon>Bacilli</taxon>
        <taxon>Bacillales</taxon>
        <taxon>Bacillaceae</taxon>
        <taxon>Lysinibacillus</taxon>
    </lineage>
</organism>
<dbReference type="Pfam" id="PF01844">
    <property type="entry name" value="HNH"/>
    <property type="match status" value="1"/>
</dbReference>
<dbReference type="PANTHER" id="PTHR41286">
    <property type="entry name" value="HNH NUCLEASE YAJD-RELATED"/>
    <property type="match status" value="1"/>
</dbReference>